<dbReference type="EC" id="2.3.1.181" evidence="6 7"/>
<dbReference type="EMBL" id="CYZF01000004">
    <property type="protein sequence ID" value="CUO47929.1"/>
    <property type="molecule type" value="Genomic_DNA"/>
</dbReference>
<dbReference type="InterPro" id="IPR045864">
    <property type="entry name" value="aa-tRNA-synth_II/BPL/LPL"/>
</dbReference>
<keyword evidence="4 6" id="KW-0012">Acyltransferase</keyword>
<organism evidence="12 13">
    <name type="scientific">Bacteroides uniformis</name>
    <dbReference type="NCBI Taxonomy" id="820"/>
    <lineage>
        <taxon>Bacteria</taxon>
        <taxon>Pseudomonadati</taxon>
        <taxon>Bacteroidota</taxon>
        <taxon>Bacteroidia</taxon>
        <taxon>Bacteroidales</taxon>
        <taxon>Bacteroidaceae</taxon>
        <taxon>Bacteroides</taxon>
    </lineage>
</organism>
<evidence type="ECO:0000256" key="7">
    <source>
        <dbReference type="PIRNR" id="PIRNR016262"/>
    </source>
</evidence>
<evidence type="ECO:0000256" key="10">
    <source>
        <dbReference type="PIRSR" id="PIRSR016262-3"/>
    </source>
</evidence>
<dbReference type="SUPFAM" id="SSF55681">
    <property type="entry name" value="Class II aaRS and biotin synthetases"/>
    <property type="match status" value="1"/>
</dbReference>
<evidence type="ECO:0000256" key="3">
    <source>
        <dbReference type="ARBA" id="ARBA00022679"/>
    </source>
</evidence>
<evidence type="ECO:0000256" key="1">
    <source>
        <dbReference type="ARBA" id="ARBA00004821"/>
    </source>
</evidence>
<evidence type="ECO:0000256" key="4">
    <source>
        <dbReference type="ARBA" id="ARBA00023315"/>
    </source>
</evidence>
<dbReference type="InterPro" id="IPR000544">
    <property type="entry name" value="Octanoyltransferase"/>
</dbReference>
<gene>
    <name evidence="6 12" type="primary">lipB</name>
    <name evidence="12" type="ORF">ERS417307_01808</name>
</gene>
<dbReference type="GO" id="GO:0009249">
    <property type="term" value="P:protein lipoylation"/>
    <property type="evidence" value="ECO:0007669"/>
    <property type="project" value="InterPro"/>
</dbReference>
<dbReference type="Proteomes" id="UP000095419">
    <property type="component" value="Unassembled WGS sequence"/>
</dbReference>
<comment type="catalytic activity">
    <reaction evidence="6 7">
        <text>octanoyl-[ACP] + L-lysyl-[protein] = N(6)-octanoyl-L-lysyl-[protein] + holo-[ACP] + H(+)</text>
        <dbReference type="Rhea" id="RHEA:17665"/>
        <dbReference type="Rhea" id="RHEA-COMP:9636"/>
        <dbReference type="Rhea" id="RHEA-COMP:9685"/>
        <dbReference type="Rhea" id="RHEA-COMP:9752"/>
        <dbReference type="Rhea" id="RHEA-COMP:9928"/>
        <dbReference type="ChEBI" id="CHEBI:15378"/>
        <dbReference type="ChEBI" id="CHEBI:29969"/>
        <dbReference type="ChEBI" id="CHEBI:64479"/>
        <dbReference type="ChEBI" id="CHEBI:78463"/>
        <dbReference type="ChEBI" id="CHEBI:78809"/>
        <dbReference type="EC" id="2.3.1.181"/>
    </reaction>
</comment>
<feature type="domain" description="BPL/LPL catalytic" evidence="11">
    <location>
        <begin position="53"/>
        <end position="237"/>
    </location>
</feature>
<feature type="active site" description="Acyl-thioester intermediate" evidence="6 8">
    <location>
        <position position="201"/>
    </location>
</feature>
<dbReference type="NCBIfam" id="NF010925">
    <property type="entry name" value="PRK14345.1"/>
    <property type="match status" value="1"/>
</dbReference>
<dbReference type="PROSITE" id="PS01313">
    <property type="entry name" value="LIPB"/>
    <property type="match status" value="1"/>
</dbReference>
<dbReference type="Gene3D" id="3.30.930.10">
    <property type="entry name" value="Bira Bifunctional Protein, Domain 2"/>
    <property type="match status" value="1"/>
</dbReference>
<evidence type="ECO:0000259" key="11">
    <source>
        <dbReference type="PROSITE" id="PS51733"/>
    </source>
</evidence>
<dbReference type="AlphaFoldDB" id="A0A174FGY2"/>
<dbReference type="InterPro" id="IPR020605">
    <property type="entry name" value="Octanoyltransferase_CS"/>
</dbReference>
<evidence type="ECO:0000313" key="13">
    <source>
        <dbReference type="Proteomes" id="UP000095419"/>
    </source>
</evidence>
<evidence type="ECO:0000256" key="6">
    <source>
        <dbReference type="HAMAP-Rule" id="MF_00013"/>
    </source>
</evidence>
<comment type="function">
    <text evidence="5 6 7">Catalyzes the transfer of endogenously produced octanoic acid from octanoyl-acyl-carrier-protein onto the lipoyl domains of lipoate-dependent enzymes. Lipoyl-ACP can also act as a substrate although octanoyl-ACP is likely to be the physiological substrate.</text>
</comment>
<dbReference type="NCBIfam" id="TIGR00214">
    <property type="entry name" value="lipB"/>
    <property type="match status" value="1"/>
</dbReference>
<keyword evidence="2 6" id="KW-0963">Cytoplasm</keyword>
<dbReference type="PANTHER" id="PTHR10993:SF12">
    <property type="entry name" value="OCTANOYLTRANSFERASE"/>
    <property type="match status" value="1"/>
</dbReference>
<keyword evidence="3 6" id="KW-0808">Transferase</keyword>
<feature type="site" description="Lowers pKa of active site Cys" evidence="6 10">
    <location>
        <position position="167"/>
    </location>
</feature>
<accession>A0A174FGY2</accession>
<name>A0A174FGY2_BACUN</name>
<dbReference type="FunFam" id="3.30.930.10:FF:000035">
    <property type="entry name" value="Putative lipoyltransferase 2, mitochondrial"/>
    <property type="match status" value="1"/>
</dbReference>
<dbReference type="GO" id="GO:0016874">
    <property type="term" value="F:ligase activity"/>
    <property type="evidence" value="ECO:0007669"/>
    <property type="project" value="UniProtKB-KW"/>
</dbReference>
<dbReference type="CDD" id="cd16444">
    <property type="entry name" value="LipB"/>
    <property type="match status" value="1"/>
</dbReference>
<dbReference type="UniPathway" id="UPA00538">
    <property type="reaction ID" value="UER00592"/>
</dbReference>
<evidence type="ECO:0000313" key="12">
    <source>
        <dbReference type="EMBL" id="CUO47929.1"/>
    </source>
</evidence>
<sequence length="237" mass="26531">MFLVGRLADIGKSAIFACMKLEISDWNMIPYAGAWSRQTEWFDALVHAKQAGECYVNHIVLCEHPHVYTLGRSGKERNMLLGEEQLRRIGATLYHIDRGGDITYHGPGQLVCYPILNLEDFSLGLKEYVHLLEEAVIRVCASFGIAAGRLEKATGVWLEGDTSRARKICAIGVRSSHFVTMHGLALNVNTDLRYFSYINPCGFIDKGVTSLQKELGHEVPMEEVKECLCKELVNLLS</sequence>
<reference evidence="12 13" key="1">
    <citation type="submission" date="2015-09" db="EMBL/GenBank/DDBJ databases">
        <authorList>
            <consortium name="Pathogen Informatics"/>
        </authorList>
    </citation>
    <scope>NUCLEOTIDE SEQUENCE [LARGE SCALE GENOMIC DNA]</scope>
    <source>
        <strain evidence="12 13">2789STDY5608791</strain>
    </source>
</reference>
<evidence type="ECO:0000256" key="5">
    <source>
        <dbReference type="ARBA" id="ARBA00024732"/>
    </source>
</evidence>
<dbReference type="Pfam" id="PF21948">
    <property type="entry name" value="LplA-B_cat"/>
    <property type="match status" value="1"/>
</dbReference>
<comment type="miscellaneous">
    <text evidence="6">In the reaction, the free carboxyl group of octanoic acid is attached via an amide linkage to the epsilon-amino group of a specific lysine residue of lipoyl domains of lipoate-dependent enzymes.</text>
</comment>
<dbReference type="GO" id="GO:0033819">
    <property type="term" value="F:lipoyl(octanoyl) transferase activity"/>
    <property type="evidence" value="ECO:0007669"/>
    <property type="project" value="UniProtKB-EC"/>
</dbReference>
<feature type="binding site" evidence="6 9">
    <location>
        <begin position="183"/>
        <end position="185"/>
    </location>
    <ligand>
        <name>substrate</name>
    </ligand>
</feature>
<feature type="binding site" evidence="6 9">
    <location>
        <begin position="170"/>
        <end position="172"/>
    </location>
    <ligand>
        <name>substrate</name>
    </ligand>
</feature>
<comment type="subcellular location">
    <subcellularLocation>
        <location evidence="6">Cytoplasm</location>
    </subcellularLocation>
</comment>
<dbReference type="HAMAP" id="MF_00013">
    <property type="entry name" value="LipB"/>
    <property type="match status" value="1"/>
</dbReference>
<dbReference type="PANTHER" id="PTHR10993">
    <property type="entry name" value="OCTANOYLTRANSFERASE"/>
    <property type="match status" value="1"/>
</dbReference>
<dbReference type="GO" id="GO:0005737">
    <property type="term" value="C:cytoplasm"/>
    <property type="evidence" value="ECO:0007669"/>
    <property type="project" value="UniProtKB-SubCell"/>
</dbReference>
<dbReference type="PROSITE" id="PS51733">
    <property type="entry name" value="BPL_LPL_CATALYTIC"/>
    <property type="match status" value="1"/>
</dbReference>
<dbReference type="PIRSF" id="PIRSF016262">
    <property type="entry name" value="LPLase"/>
    <property type="match status" value="1"/>
</dbReference>
<keyword evidence="12" id="KW-0436">Ligase</keyword>
<evidence type="ECO:0000256" key="2">
    <source>
        <dbReference type="ARBA" id="ARBA00022490"/>
    </source>
</evidence>
<evidence type="ECO:0000256" key="8">
    <source>
        <dbReference type="PIRSR" id="PIRSR016262-1"/>
    </source>
</evidence>
<protein>
    <recommendedName>
        <fullName evidence="6 7">Octanoyltransferase</fullName>
        <ecNumber evidence="6 7">2.3.1.181</ecNumber>
    </recommendedName>
    <alternativeName>
        <fullName evidence="6">Lipoate-protein ligase B</fullName>
    </alternativeName>
    <alternativeName>
        <fullName evidence="6">Lipoyl/octanoyl transferase</fullName>
    </alternativeName>
    <alternativeName>
        <fullName evidence="6">Octanoyl-[acyl-carrier-protein]-protein N-octanoyltransferase</fullName>
    </alternativeName>
</protein>
<feature type="binding site" evidence="6 9">
    <location>
        <begin position="98"/>
        <end position="105"/>
    </location>
    <ligand>
        <name>substrate</name>
    </ligand>
</feature>
<proteinExistence type="inferred from homology"/>
<comment type="pathway">
    <text evidence="1 6 7">Protein modification; protein lipoylation via endogenous pathway; protein N(6)-(lipoyl)lysine from octanoyl-[acyl-carrier-protein]: step 1/2.</text>
</comment>
<evidence type="ECO:0000256" key="9">
    <source>
        <dbReference type="PIRSR" id="PIRSR016262-2"/>
    </source>
</evidence>
<comment type="similarity">
    <text evidence="6 7">Belongs to the LipB family.</text>
</comment>
<dbReference type="InterPro" id="IPR004143">
    <property type="entry name" value="BPL_LPL_catalytic"/>
</dbReference>